<dbReference type="OrthoDB" id="4735656at2"/>
<dbReference type="EMBL" id="PDJD01000001">
    <property type="protein sequence ID" value="PFG21026.1"/>
    <property type="molecule type" value="Genomic_DNA"/>
</dbReference>
<name>A0A2A9D3V7_9MICO</name>
<proteinExistence type="predicted"/>
<feature type="domain" description="DUF6457" evidence="1">
    <location>
        <begin position="12"/>
        <end position="91"/>
    </location>
</feature>
<evidence type="ECO:0000313" key="2">
    <source>
        <dbReference type="EMBL" id="PFG21026.1"/>
    </source>
</evidence>
<evidence type="ECO:0000259" key="1">
    <source>
        <dbReference type="Pfam" id="PF20058"/>
    </source>
</evidence>
<dbReference type="Proteomes" id="UP000224915">
    <property type="component" value="Unassembled WGS sequence"/>
</dbReference>
<dbReference type="Pfam" id="PF20058">
    <property type="entry name" value="DUF6457"/>
    <property type="match status" value="1"/>
</dbReference>
<evidence type="ECO:0000313" key="3">
    <source>
        <dbReference type="Proteomes" id="UP000224915"/>
    </source>
</evidence>
<sequence>MTTPPRPAHHLPPEDLTDWADAVARLFGLSERLDATDIGEVLDVARDVSRGVNRPSAPLSTFLLGVAVARSVPDGADRESVAAEISRLGLQVRATALSQEAE</sequence>
<dbReference type="RefSeq" id="WP_098469924.1">
    <property type="nucleotide sequence ID" value="NZ_PDJD01000001.1"/>
</dbReference>
<keyword evidence="3" id="KW-1185">Reference proteome</keyword>
<dbReference type="AlphaFoldDB" id="A0A2A9D3V7"/>
<dbReference type="InterPro" id="IPR045598">
    <property type="entry name" value="DUF6457"/>
</dbReference>
<accession>A0A2A9D3V7</accession>
<gene>
    <name evidence="2" type="ORF">ATL40_2645</name>
</gene>
<reference evidence="2 3" key="1">
    <citation type="submission" date="2017-10" db="EMBL/GenBank/DDBJ databases">
        <title>Sequencing the genomes of 1000 actinobacteria strains.</title>
        <authorList>
            <person name="Klenk H.-P."/>
        </authorList>
    </citation>
    <scope>NUCLEOTIDE SEQUENCE [LARGE SCALE GENOMIC DNA]</scope>
    <source>
        <strain evidence="2 3">DSM 21801</strain>
    </source>
</reference>
<comment type="caution">
    <text evidence="2">The sequence shown here is derived from an EMBL/GenBank/DDBJ whole genome shotgun (WGS) entry which is preliminary data.</text>
</comment>
<organism evidence="2 3">
    <name type="scientific">Serinibacter salmoneus</name>
    <dbReference type="NCBI Taxonomy" id="556530"/>
    <lineage>
        <taxon>Bacteria</taxon>
        <taxon>Bacillati</taxon>
        <taxon>Actinomycetota</taxon>
        <taxon>Actinomycetes</taxon>
        <taxon>Micrococcales</taxon>
        <taxon>Beutenbergiaceae</taxon>
        <taxon>Serinibacter</taxon>
    </lineage>
</organism>
<protein>
    <recommendedName>
        <fullName evidence="1">DUF6457 domain-containing protein</fullName>
    </recommendedName>
</protein>